<feature type="transmembrane region" description="Helical" evidence="10">
    <location>
        <begin position="605"/>
        <end position="631"/>
    </location>
</feature>
<name>A0ABP0K4Q8_9DINO</name>
<dbReference type="SMART" id="SM00130">
    <property type="entry name" value="KR"/>
    <property type="match status" value="1"/>
</dbReference>
<accession>A0ABP0K4Q8</accession>
<feature type="transmembrane region" description="Helical" evidence="10">
    <location>
        <begin position="707"/>
        <end position="731"/>
    </location>
</feature>
<sequence length="967" mass="106904">MSCCCGEPEKDPEEENVTRADEPKQFGPAPNRSCTDCWCLIVLLASWVAWCVVTVMGLTDGNLQRLYQPRDYMGAYCNLNDNWNGGLNLEGYVKQSYTMNVSAVTDVIVKQMMCSTAASEVLTQTIGGNPPLLPTISEQQDYLCACCRIPCQKCEGTLQVGGDLTAVGSISTVITDKLEELRGKVSADNLFSPSGANGQVFTDMWNEANLYFNEVCLTSCNANFAMVNASMDDSDNTSTSAVREYVYSMAPDNDLKPAYEAIAGYVGTRADATTIKNVILDNFKFDALPLDVCPYSAYRCIPMPGVEFTELVTDSPYCTFKMSAEVIAGVGDALSGTFESLGLNAMGSSIMDTVGTWIGDFQNAIDAFCLVVLSSFIIGFIYMVMLRFLIGICVWLSVCLFFIVLILAGFFAFISSSRCSGTSLWETGQTIVVGALTTASVAVTNLVSQTTPASEELSGINGGNYTGVQTWTKMGYYCADWGLSTNLNPAYNSTNYPNSDLRKNYCRNPFKESDVYKANTIWCHTTDNEVRWQECNPIGVIRPVCSGGYDIDSEELRIALEVISYILWVLAAIYAIAVCCLTDRIKLAIAVNKVASVFVVQTPRILILPGIQVLFAGAWTLVWCLSAAFLLSQVPSDYVPSTAFATYAEAYGTTDIPGKCTDKWPTGWVYKDEENCEMINGTIPACWKCAQPRYAFDWRFWVSFFNYLWNSALNVAVGQTIIAGAVCVWFFTPNNEKGSRRAFATAVYNVFRYHLGSCAFGAFIIAVIQLIRYMMKYYEKQAKAQKNRVLVLILKCLQCVIWCFEKCVKFLNKNAYIQIALYGTPFCTSAKKAFFLILRNALRFGTVAILGSMIHLIGIMFIVAATTISGYFILSGIHPYMAPAVQVIIYFFTGYFVARTFTSIFELAVDTTLQCFLCCEELNIAELGDEGFVPSQLEPWLDKSQPPELASRKKVLKDEEDRNAAVM</sequence>
<keyword evidence="7" id="KW-1015">Disulfide bond</keyword>
<dbReference type="PANTHER" id="PTHR12385">
    <property type="entry name" value="CHOLINE TRANSPORTER-LIKE (SLC FAMILY 44)"/>
    <property type="match status" value="1"/>
</dbReference>
<dbReference type="InterPro" id="IPR000001">
    <property type="entry name" value="Kringle"/>
</dbReference>
<evidence type="ECO:0000256" key="10">
    <source>
        <dbReference type="SAM" id="Phobius"/>
    </source>
</evidence>
<feature type="transmembrane region" description="Helical" evidence="10">
    <location>
        <begin position="364"/>
        <end position="382"/>
    </location>
</feature>
<dbReference type="Gene3D" id="2.40.20.10">
    <property type="entry name" value="Plasminogen Kringle 4"/>
    <property type="match status" value="1"/>
</dbReference>
<organism evidence="12 13">
    <name type="scientific">Durusdinium trenchii</name>
    <dbReference type="NCBI Taxonomy" id="1381693"/>
    <lineage>
        <taxon>Eukaryota</taxon>
        <taxon>Sar</taxon>
        <taxon>Alveolata</taxon>
        <taxon>Dinophyceae</taxon>
        <taxon>Suessiales</taxon>
        <taxon>Symbiodiniaceae</taxon>
        <taxon>Durusdinium</taxon>
    </lineage>
</organism>
<keyword evidence="13" id="KW-1185">Reference proteome</keyword>
<feature type="compositionally biased region" description="Basic and acidic residues" evidence="9">
    <location>
        <begin position="956"/>
        <end position="967"/>
    </location>
</feature>
<dbReference type="InterPro" id="IPR038178">
    <property type="entry name" value="Kringle_sf"/>
</dbReference>
<dbReference type="Proteomes" id="UP001642484">
    <property type="component" value="Unassembled WGS sequence"/>
</dbReference>
<evidence type="ECO:0000256" key="7">
    <source>
        <dbReference type="ARBA" id="ARBA00023157"/>
    </source>
</evidence>
<feature type="transmembrane region" description="Helical" evidence="10">
    <location>
        <begin position="880"/>
        <end position="898"/>
    </location>
</feature>
<evidence type="ECO:0000256" key="2">
    <source>
        <dbReference type="ARBA" id="ARBA00007168"/>
    </source>
</evidence>
<dbReference type="PANTHER" id="PTHR12385:SF14">
    <property type="entry name" value="CHOLINE TRANSPORTER-LIKE 2"/>
    <property type="match status" value="1"/>
</dbReference>
<feature type="region of interest" description="Disordered" evidence="9">
    <location>
        <begin position="948"/>
        <end position="967"/>
    </location>
</feature>
<evidence type="ECO:0000256" key="6">
    <source>
        <dbReference type="ARBA" id="ARBA00023136"/>
    </source>
</evidence>
<evidence type="ECO:0000313" key="13">
    <source>
        <dbReference type="Proteomes" id="UP001642484"/>
    </source>
</evidence>
<evidence type="ECO:0000256" key="8">
    <source>
        <dbReference type="ARBA" id="ARBA00023180"/>
    </source>
</evidence>
<keyword evidence="3" id="KW-0420">Kringle</keyword>
<dbReference type="PROSITE" id="PS50070">
    <property type="entry name" value="KRINGLE_2"/>
    <property type="match status" value="1"/>
</dbReference>
<keyword evidence="5 10" id="KW-1133">Transmembrane helix</keyword>
<evidence type="ECO:0000259" key="11">
    <source>
        <dbReference type="PROSITE" id="PS50070"/>
    </source>
</evidence>
<feature type="transmembrane region" description="Helical" evidence="10">
    <location>
        <begin position="38"/>
        <end position="58"/>
    </location>
</feature>
<protein>
    <recommendedName>
        <fullName evidence="11">Kringle domain-containing protein</fullName>
    </recommendedName>
</protein>
<dbReference type="EMBL" id="CAXAMN010007480">
    <property type="protein sequence ID" value="CAK9021765.1"/>
    <property type="molecule type" value="Genomic_DNA"/>
</dbReference>
<keyword evidence="8" id="KW-0325">Glycoprotein</keyword>
<feature type="transmembrane region" description="Helical" evidence="10">
    <location>
        <begin position="388"/>
        <end position="414"/>
    </location>
</feature>
<dbReference type="Pfam" id="PF04515">
    <property type="entry name" value="Choline_transpo"/>
    <property type="match status" value="1"/>
</dbReference>
<evidence type="ECO:0000256" key="1">
    <source>
        <dbReference type="ARBA" id="ARBA00004141"/>
    </source>
</evidence>
<comment type="similarity">
    <text evidence="2">Belongs to the CTL (choline transporter-like) family.</text>
</comment>
<feature type="region of interest" description="Disordered" evidence="9">
    <location>
        <begin position="1"/>
        <end position="25"/>
    </location>
</feature>
<keyword evidence="6 10" id="KW-0472">Membrane</keyword>
<dbReference type="SUPFAM" id="SSF57440">
    <property type="entry name" value="Kringle-like"/>
    <property type="match status" value="1"/>
</dbReference>
<feature type="transmembrane region" description="Helical" evidence="10">
    <location>
        <begin position="841"/>
        <end position="874"/>
    </location>
</feature>
<evidence type="ECO:0000256" key="4">
    <source>
        <dbReference type="ARBA" id="ARBA00022692"/>
    </source>
</evidence>
<gene>
    <name evidence="12" type="ORF">CCMP2556_LOCUS14557</name>
</gene>
<evidence type="ECO:0000256" key="9">
    <source>
        <dbReference type="SAM" id="MobiDB-lite"/>
    </source>
</evidence>
<evidence type="ECO:0000256" key="5">
    <source>
        <dbReference type="ARBA" id="ARBA00022989"/>
    </source>
</evidence>
<feature type="transmembrane region" description="Helical" evidence="10">
    <location>
        <begin position="751"/>
        <end position="771"/>
    </location>
</feature>
<evidence type="ECO:0000313" key="12">
    <source>
        <dbReference type="EMBL" id="CAK9021765.1"/>
    </source>
</evidence>
<proteinExistence type="inferred from homology"/>
<feature type="transmembrane region" description="Helical" evidence="10">
    <location>
        <begin position="565"/>
        <end position="585"/>
    </location>
</feature>
<comment type="caution">
    <text evidence="12">The sequence shown here is derived from an EMBL/GenBank/DDBJ whole genome shotgun (WGS) entry which is preliminary data.</text>
</comment>
<dbReference type="InterPro" id="IPR007603">
    <property type="entry name" value="Choline_transptr-like"/>
</dbReference>
<keyword evidence="4 10" id="KW-0812">Transmembrane</keyword>
<reference evidence="12 13" key="1">
    <citation type="submission" date="2024-02" db="EMBL/GenBank/DDBJ databases">
        <authorList>
            <person name="Chen Y."/>
            <person name="Shah S."/>
            <person name="Dougan E. K."/>
            <person name="Thang M."/>
            <person name="Chan C."/>
        </authorList>
    </citation>
    <scope>NUCLEOTIDE SEQUENCE [LARGE SCALE GENOMIC DNA]</scope>
</reference>
<evidence type="ECO:0000256" key="3">
    <source>
        <dbReference type="ARBA" id="ARBA00022572"/>
    </source>
</evidence>
<comment type="subcellular location">
    <subcellularLocation>
        <location evidence="1">Membrane</location>
        <topology evidence="1">Multi-pass membrane protein</topology>
    </subcellularLocation>
</comment>
<feature type="domain" description="Kringle" evidence="11">
    <location>
        <begin position="461"/>
        <end position="545"/>
    </location>
</feature>
<dbReference type="InterPro" id="IPR013806">
    <property type="entry name" value="Kringle-like"/>
</dbReference>
<dbReference type="Pfam" id="PF00051">
    <property type="entry name" value="Kringle"/>
    <property type="match status" value="1"/>
</dbReference>